<dbReference type="Proteomes" id="UP000030764">
    <property type="component" value="Unassembled WGS sequence"/>
</dbReference>
<dbReference type="AlphaFoldDB" id="A0A085M173"/>
<dbReference type="Proteomes" id="UP000030758">
    <property type="component" value="Unassembled WGS sequence"/>
</dbReference>
<dbReference type="GO" id="GO:0003824">
    <property type="term" value="F:catalytic activity"/>
    <property type="evidence" value="ECO:0007669"/>
    <property type="project" value="UniProtKB-KW"/>
</dbReference>
<dbReference type="EMBL" id="KL367480">
    <property type="protein sequence ID" value="KFD71898.1"/>
    <property type="molecule type" value="Genomic_DNA"/>
</dbReference>
<evidence type="ECO:0000313" key="5">
    <source>
        <dbReference type="Proteomes" id="UP000030764"/>
    </source>
</evidence>
<keyword evidence="1" id="KW-0511">Multifunctional enzyme</keyword>
<dbReference type="InterPro" id="IPR050951">
    <property type="entry name" value="Retrovirus_Pol_polyprotein"/>
</dbReference>
<dbReference type="InterPro" id="IPR043502">
    <property type="entry name" value="DNA/RNA_pol_sf"/>
</dbReference>
<evidence type="ECO:0000313" key="3">
    <source>
        <dbReference type="EMBL" id="KFD50969.1"/>
    </source>
</evidence>
<evidence type="ECO:0000259" key="2">
    <source>
        <dbReference type="Pfam" id="PF17919"/>
    </source>
</evidence>
<sequence length="120" mass="13369">MLAFHSNVNYYRRFIPRLVSTLLSLYQLANLSKLQEFYWQPEHDSSFREAKTLLAEASTLALPFSQAPTQVIADASENAVAAVSYSNWRGIGGFLSLFIQRNCQTSSSSGALATKNSSLW</sequence>
<gene>
    <name evidence="3" type="ORF">M513_08151</name>
    <name evidence="4" type="ORF">M514_08151</name>
</gene>
<organism evidence="3 5">
    <name type="scientific">Trichuris suis</name>
    <name type="common">pig whipworm</name>
    <dbReference type="NCBI Taxonomy" id="68888"/>
    <lineage>
        <taxon>Eukaryota</taxon>
        <taxon>Metazoa</taxon>
        <taxon>Ecdysozoa</taxon>
        <taxon>Nematoda</taxon>
        <taxon>Enoplea</taxon>
        <taxon>Dorylaimia</taxon>
        <taxon>Trichinellida</taxon>
        <taxon>Trichuridae</taxon>
        <taxon>Trichuris</taxon>
    </lineage>
</organism>
<name>A0A085M173_9BILA</name>
<dbReference type="Pfam" id="PF17919">
    <property type="entry name" value="RT_RNaseH_2"/>
    <property type="match status" value="1"/>
</dbReference>
<proteinExistence type="predicted"/>
<dbReference type="InterPro" id="IPR041577">
    <property type="entry name" value="RT_RNaseH_2"/>
</dbReference>
<dbReference type="Gene3D" id="3.30.70.270">
    <property type="match status" value="1"/>
</dbReference>
<keyword evidence="5" id="KW-1185">Reference proteome</keyword>
<dbReference type="PANTHER" id="PTHR37984:SF5">
    <property type="entry name" value="PROTEIN NYNRIN-LIKE"/>
    <property type="match status" value="1"/>
</dbReference>
<dbReference type="SUPFAM" id="SSF56672">
    <property type="entry name" value="DNA/RNA polymerases"/>
    <property type="match status" value="1"/>
</dbReference>
<evidence type="ECO:0000313" key="4">
    <source>
        <dbReference type="EMBL" id="KFD71898.1"/>
    </source>
</evidence>
<dbReference type="PANTHER" id="PTHR37984">
    <property type="entry name" value="PROTEIN CBG26694"/>
    <property type="match status" value="1"/>
</dbReference>
<reference evidence="3 5" key="1">
    <citation type="journal article" date="2014" name="Nat. Genet.">
        <title>Genome and transcriptome of the porcine whipworm Trichuris suis.</title>
        <authorList>
            <person name="Jex A.R."/>
            <person name="Nejsum P."/>
            <person name="Schwarz E.M."/>
            <person name="Hu L."/>
            <person name="Young N.D."/>
            <person name="Hall R.S."/>
            <person name="Korhonen P.K."/>
            <person name="Liao S."/>
            <person name="Thamsborg S."/>
            <person name="Xia J."/>
            <person name="Xu P."/>
            <person name="Wang S."/>
            <person name="Scheerlinck J.P."/>
            <person name="Hofmann A."/>
            <person name="Sternberg P.W."/>
            <person name="Wang J."/>
            <person name="Gasser R.B."/>
        </authorList>
    </citation>
    <scope>NUCLEOTIDE SEQUENCE [LARGE SCALE GENOMIC DNA]</scope>
    <source>
        <strain evidence="4">DCEP-RM93F</strain>
        <strain evidence="3">DCEP-RM93M</strain>
    </source>
</reference>
<evidence type="ECO:0000256" key="1">
    <source>
        <dbReference type="ARBA" id="ARBA00023268"/>
    </source>
</evidence>
<feature type="domain" description="Reverse transcriptase/retrotransposon-derived protein RNase H-like" evidence="2">
    <location>
        <begin position="39"/>
        <end position="85"/>
    </location>
</feature>
<dbReference type="EMBL" id="KL363245">
    <property type="protein sequence ID" value="KFD50969.1"/>
    <property type="molecule type" value="Genomic_DNA"/>
</dbReference>
<accession>A0A085M173</accession>
<dbReference type="InterPro" id="IPR043128">
    <property type="entry name" value="Rev_trsase/Diguanyl_cyclase"/>
</dbReference>
<protein>
    <recommendedName>
        <fullName evidence="2">Reverse transcriptase/retrotransposon-derived protein RNase H-like domain-containing protein</fullName>
    </recommendedName>
</protein>